<dbReference type="GO" id="GO:0007129">
    <property type="term" value="P:homologous chromosome pairing at meiosis"/>
    <property type="evidence" value="ECO:0007669"/>
    <property type="project" value="TreeGrafter"/>
</dbReference>
<evidence type="ECO:0000256" key="1">
    <source>
        <dbReference type="ARBA" id="ARBA00023254"/>
    </source>
</evidence>
<accession>A0A2X0MWF0</accession>
<feature type="region of interest" description="Disordered" evidence="3">
    <location>
        <begin position="1"/>
        <end position="25"/>
    </location>
</feature>
<evidence type="ECO:0000256" key="2">
    <source>
        <dbReference type="SAM" id="Coils"/>
    </source>
</evidence>
<dbReference type="GO" id="GO:0007131">
    <property type="term" value="P:reciprocal meiotic recombination"/>
    <property type="evidence" value="ECO:0007669"/>
    <property type="project" value="InterPro"/>
</dbReference>
<feature type="compositionally biased region" description="Basic and acidic residues" evidence="3">
    <location>
        <begin position="213"/>
        <end position="226"/>
    </location>
</feature>
<dbReference type="STRING" id="289078.A0A2X0MWF0"/>
<proteinExistence type="predicted"/>
<feature type="compositionally biased region" description="Basic and acidic residues" evidence="3">
    <location>
        <begin position="1"/>
        <end position="13"/>
    </location>
</feature>
<reference evidence="5" key="1">
    <citation type="submission" date="2016-10" db="EMBL/GenBank/DDBJ databases">
        <authorList>
            <person name="Jeantristanb JTB J.-T."/>
            <person name="Ricardo R."/>
        </authorList>
    </citation>
    <scope>NUCLEOTIDE SEQUENCE [LARGE SCALE GENOMIC DNA]</scope>
</reference>
<dbReference type="EMBL" id="FMWP01000089">
    <property type="protein sequence ID" value="SCZ96575.1"/>
    <property type="molecule type" value="Genomic_DNA"/>
</dbReference>
<gene>
    <name evidence="4" type="ORF">BZ3500_MVSOF-1268-A1-R1_CHR4-4G07441</name>
</gene>
<dbReference type="PANTHER" id="PTHR22663">
    <property type="entry name" value="RING FINGER PROTEIN NARYA-RELATED"/>
    <property type="match status" value="1"/>
</dbReference>
<name>A0A2X0MWF0_9BASI</name>
<evidence type="ECO:0000256" key="3">
    <source>
        <dbReference type="SAM" id="MobiDB-lite"/>
    </source>
</evidence>
<feature type="compositionally biased region" description="Polar residues" evidence="3">
    <location>
        <begin position="330"/>
        <end position="349"/>
    </location>
</feature>
<keyword evidence="1" id="KW-0469">Meiosis</keyword>
<organism evidence="4 5">
    <name type="scientific">Microbotryum saponariae</name>
    <dbReference type="NCBI Taxonomy" id="289078"/>
    <lineage>
        <taxon>Eukaryota</taxon>
        <taxon>Fungi</taxon>
        <taxon>Dikarya</taxon>
        <taxon>Basidiomycota</taxon>
        <taxon>Pucciniomycotina</taxon>
        <taxon>Microbotryomycetes</taxon>
        <taxon>Microbotryales</taxon>
        <taxon>Microbotryaceae</taxon>
        <taxon>Microbotryum</taxon>
    </lineage>
</organism>
<dbReference type="OrthoDB" id="2535391at2759"/>
<keyword evidence="2" id="KW-0175">Coiled coil</keyword>
<dbReference type="AlphaFoldDB" id="A0A2X0MWF0"/>
<dbReference type="PANTHER" id="PTHR22663:SF17">
    <property type="entry name" value="RING FINGER PROTEIN NARYA-RELATED"/>
    <property type="match status" value="1"/>
</dbReference>
<dbReference type="GO" id="GO:0016925">
    <property type="term" value="P:protein sumoylation"/>
    <property type="evidence" value="ECO:0007669"/>
    <property type="project" value="TreeGrafter"/>
</dbReference>
<evidence type="ECO:0000313" key="4">
    <source>
        <dbReference type="EMBL" id="SCZ96575.1"/>
    </source>
</evidence>
<dbReference type="GO" id="GO:0000795">
    <property type="term" value="C:synaptonemal complex"/>
    <property type="evidence" value="ECO:0007669"/>
    <property type="project" value="InterPro"/>
</dbReference>
<feature type="compositionally biased region" description="Low complexity" evidence="3">
    <location>
        <begin position="14"/>
        <end position="23"/>
    </location>
</feature>
<feature type="compositionally biased region" description="Low complexity" evidence="3">
    <location>
        <begin position="268"/>
        <end position="278"/>
    </location>
</feature>
<evidence type="ECO:0000313" key="5">
    <source>
        <dbReference type="Proteomes" id="UP000249723"/>
    </source>
</evidence>
<dbReference type="GO" id="GO:0019789">
    <property type="term" value="F:SUMO transferase activity"/>
    <property type="evidence" value="ECO:0007669"/>
    <property type="project" value="InterPro"/>
</dbReference>
<dbReference type="Proteomes" id="UP000249723">
    <property type="component" value="Unassembled WGS sequence"/>
</dbReference>
<feature type="coiled-coil region" evidence="2">
    <location>
        <begin position="175"/>
        <end position="212"/>
    </location>
</feature>
<feature type="region of interest" description="Disordered" evidence="3">
    <location>
        <begin position="440"/>
        <end position="480"/>
    </location>
</feature>
<protein>
    <submittedName>
        <fullName evidence="4">BZ3500_MvSof-1268-A1-R1_Chr4-4g07441 protein</fullName>
    </submittedName>
</protein>
<feature type="region of interest" description="Disordered" evidence="3">
    <location>
        <begin position="213"/>
        <end position="244"/>
    </location>
</feature>
<sequence length="480" mass="53146">MQARAADRAEDVSSRASGSVRSGHVQRGMINGTGGSTLAHPPLEWVACLGCLKSHPVLFPSTEPWDNLYITTCCHVLCARCAFSGYASEIATATASAHHQPAPRDPPSTATLETLFLGCAICSLDTQFMLLDENVPDELAPCFRPLVRTLEELSAATNWQVDHLALQVAWLRHKCERQKGNLTKLVQELKRIKGELGKFRELEQENERLRALVDSREPRHEHEFRLPHRPMGLHPPSDPRYDQLTLHDAQPDHAITRREAPDSPARPPSVAALPAAPSRYSLPATLKKQSHEWSGPRSRTPSIAARSPLHRSASVSTKSPRQRPYPRPQTSPHQTLATRPASAQSTLRTSPWLHPAATPPPLRASTAQGHRQHFEPLHAAQYRARQEQAGLGKIDEENTGLRATEPQWERFRPPPPPFSGTRSGSVILPHIETGTVRVSTPRQPFVPCPASASRRTDNGDTRVQSLPRGFQTARDLHRLG</sequence>
<feature type="region of interest" description="Disordered" evidence="3">
    <location>
        <begin position="257"/>
        <end position="370"/>
    </location>
</feature>
<keyword evidence="5" id="KW-1185">Reference proteome</keyword>
<dbReference type="InterPro" id="IPR042123">
    <property type="entry name" value="Zip3/RNF212-like"/>
</dbReference>